<dbReference type="EMBL" id="CP003179">
    <property type="protein sequence ID" value="AEW04858.1"/>
    <property type="molecule type" value="Genomic_DNA"/>
</dbReference>
<evidence type="ECO:0000256" key="3">
    <source>
        <dbReference type="ARBA" id="ARBA00022448"/>
    </source>
</evidence>
<evidence type="ECO:0000256" key="8">
    <source>
        <dbReference type="ARBA" id="ARBA00022982"/>
    </source>
</evidence>
<dbReference type="PATRIC" id="fig|679936.5.peg.1426"/>
<feature type="transmembrane region" description="Helical" evidence="12">
    <location>
        <begin position="53"/>
        <end position="71"/>
    </location>
</feature>
<dbReference type="KEGG" id="sap:Sulac_1361"/>
<sequence length="467" mass="52284">MTLVGLDRLQFGVTIVYHFLFVPITIGLSLMIAILETLYWRDPKPADRLVIDLFSRLFLINFAVGVVTGIIQEFQFGMNWANYSRFVGDVFGAPLAIESLAAFFLESTFIAVWIFGWDRLSPRMHTLAIWLVAFGVTLSAFNILAANSFMQEPVGYRLLHHHLEMISFGAILTNPQLWVEFPHVEFAALATGGFVMAGVSAYYLARGRFVEQFLRPFRVGILGALVASILVVVIGHEQAQHLVTAQPMKIAASEALWQTSGIHAAWSLITIIHPKTHQSVPLIAIPYMLSILAYNRLSGRIAGIENLQRLYVHRYGPGYYVPPVIPTFWSFRIMILFGFLMIFVALWGVLLDRHGLLLKRPRYLKLMVWAIMLPSLANIMGWIMTEVGRQPWIVFGLMLTPHGISPTVPMADVWTTLTTFGVLYLVIGFTALSLAVKYIKLGPIAEEPGSDQPIGDEVPHIVPHPTS</sequence>
<keyword evidence="3 12" id="KW-0813">Transport</keyword>
<evidence type="ECO:0000313" key="13">
    <source>
        <dbReference type="EMBL" id="AEW04858.1"/>
    </source>
</evidence>
<evidence type="ECO:0000256" key="1">
    <source>
        <dbReference type="ARBA" id="ARBA00004651"/>
    </source>
</evidence>
<comment type="similarity">
    <text evidence="2 12">Belongs to the cytochrome ubiquinol oxidase subunit 1 family.</text>
</comment>
<accession>G8TWG0</accession>
<feature type="transmembrane region" description="Helical" evidence="12">
    <location>
        <begin position="217"/>
        <end position="235"/>
    </location>
</feature>
<reference evidence="14" key="1">
    <citation type="submission" date="2011-12" db="EMBL/GenBank/DDBJ databases">
        <title>The complete genome of chromosome of Sulfobacillus acidophilus DSM 10332.</title>
        <authorList>
            <person name="Lucas S."/>
            <person name="Han J."/>
            <person name="Lapidus A."/>
            <person name="Bruce D."/>
            <person name="Goodwin L."/>
            <person name="Pitluck S."/>
            <person name="Peters L."/>
            <person name="Kyrpides N."/>
            <person name="Mavromatis K."/>
            <person name="Ivanova N."/>
            <person name="Mikhailova N."/>
            <person name="Chertkov O."/>
            <person name="Saunders E."/>
            <person name="Detter J.C."/>
            <person name="Tapia R."/>
            <person name="Han C."/>
            <person name="Land M."/>
            <person name="Hauser L."/>
            <person name="Markowitz V."/>
            <person name="Cheng J.-F."/>
            <person name="Hugenholtz P."/>
            <person name="Woyke T."/>
            <person name="Wu D."/>
            <person name="Pukall R."/>
            <person name="Gehrich-Schroeter G."/>
            <person name="Schneider S."/>
            <person name="Klenk H.-P."/>
            <person name="Eisen J.A."/>
        </authorList>
    </citation>
    <scope>NUCLEOTIDE SEQUENCE [LARGE SCALE GENOMIC DNA]</scope>
    <source>
        <strain evidence="14">ATCC 700253 / DSM 10332 / NAL</strain>
    </source>
</reference>
<dbReference type="PIRSF" id="PIRSF006446">
    <property type="entry name" value="Cyt_quinol_oxidase_1"/>
    <property type="match status" value="1"/>
</dbReference>
<dbReference type="STRING" id="679936.Sulac_1361"/>
<keyword evidence="9 12" id="KW-1133">Transmembrane helix</keyword>
<dbReference type="GO" id="GO:0016682">
    <property type="term" value="F:oxidoreductase activity, acting on diphenols and related substances as donors, oxygen as acceptor"/>
    <property type="evidence" value="ECO:0007669"/>
    <property type="project" value="TreeGrafter"/>
</dbReference>
<dbReference type="GO" id="GO:0019646">
    <property type="term" value="P:aerobic electron transport chain"/>
    <property type="evidence" value="ECO:0007669"/>
    <property type="project" value="InterPro"/>
</dbReference>
<dbReference type="GO" id="GO:0070069">
    <property type="term" value="C:cytochrome complex"/>
    <property type="evidence" value="ECO:0007669"/>
    <property type="project" value="UniProtKB-UniRule"/>
</dbReference>
<keyword evidence="7 12" id="KW-0479">Metal-binding</keyword>
<proteinExistence type="inferred from homology"/>
<keyword evidence="11 12" id="KW-0472">Membrane</keyword>
<keyword evidence="6 12" id="KW-0812">Transmembrane</keyword>
<dbReference type="Pfam" id="PF01654">
    <property type="entry name" value="Cyt_bd_oxida_I"/>
    <property type="match status" value="1"/>
</dbReference>
<dbReference type="EC" id="1.10.3.-" evidence="13"/>
<comment type="subcellular location">
    <subcellularLocation>
        <location evidence="1">Cell membrane</location>
        <topology evidence="1">Multi-pass membrane protein</topology>
    </subcellularLocation>
</comment>
<evidence type="ECO:0000256" key="11">
    <source>
        <dbReference type="ARBA" id="ARBA00023136"/>
    </source>
</evidence>
<keyword evidence="4 12" id="KW-1003">Cell membrane</keyword>
<keyword evidence="5 12" id="KW-0349">Heme</keyword>
<evidence type="ECO:0000256" key="12">
    <source>
        <dbReference type="PIRNR" id="PIRNR006446"/>
    </source>
</evidence>
<protein>
    <submittedName>
        <fullName evidence="13">Cytochrome bd quinol oxidase subunit 1 apoprotein</fullName>
        <ecNumber evidence="13">1.10.3.-</ecNumber>
    </submittedName>
</protein>
<feature type="transmembrane region" description="Helical" evidence="12">
    <location>
        <begin position="127"/>
        <end position="150"/>
    </location>
</feature>
<dbReference type="GO" id="GO:0009055">
    <property type="term" value="F:electron transfer activity"/>
    <property type="evidence" value="ECO:0007669"/>
    <property type="project" value="UniProtKB-UniRule"/>
</dbReference>
<evidence type="ECO:0000256" key="4">
    <source>
        <dbReference type="ARBA" id="ARBA00022475"/>
    </source>
</evidence>
<evidence type="ECO:0000256" key="7">
    <source>
        <dbReference type="ARBA" id="ARBA00022723"/>
    </source>
</evidence>
<evidence type="ECO:0000256" key="6">
    <source>
        <dbReference type="ARBA" id="ARBA00022692"/>
    </source>
</evidence>
<dbReference type="GO" id="GO:0005886">
    <property type="term" value="C:plasma membrane"/>
    <property type="evidence" value="ECO:0007669"/>
    <property type="project" value="UniProtKB-SubCell"/>
</dbReference>
<evidence type="ECO:0000256" key="10">
    <source>
        <dbReference type="ARBA" id="ARBA00023004"/>
    </source>
</evidence>
<dbReference type="PANTHER" id="PTHR30365:SF15">
    <property type="entry name" value="CYTOCHROME BD UBIQUINOL OXIDASE SUBUNIT 1"/>
    <property type="match status" value="1"/>
</dbReference>
<feature type="transmembrane region" description="Helical" evidence="12">
    <location>
        <begin position="329"/>
        <end position="351"/>
    </location>
</feature>
<dbReference type="PANTHER" id="PTHR30365">
    <property type="entry name" value="CYTOCHROME D UBIQUINOL OXIDASE"/>
    <property type="match status" value="1"/>
</dbReference>
<feature type="transmembrane region" description="Helical" evidence="12">
    <location>
        <begin position="15"/>
        <end position="41"/>
    </location>
</feature>
<dbReference type="AlphaFoldDB" id="G8TWG0"/>
<feature type="transmembrane region" description="Helical" evidence="12">
    <location>
        <begin position="186"/>
        <end position="205"/>
    </location>
</feature>
<evidence type="ECO:0000256" key="2">
    <source>
        <dbReference type="ARBA" id="ARBA00009819"/>
    </source>
</evidence>
<gene>
    <name evidence="13" type="ordered locus">Sulac_1361</name>
</gene>
<dbReference type="GO" id="GO:0020037">
    <property type="term" value="F:heme binding"/>
    <property type="evidence" value="ECO:0007669"/>
    <property type="project" value="TreeGrafter"/>
</dbReference>
<dbReference type="HOGENOM" id="CLU_030555_3_3_9"/>
<organism evidence="13 14">
    <name type="scientific">Sulfobacillus acidophilus (strain ATCC 700253 / DSM 10332 / NAL)</name>
    <dbReference type="NCBI Taxonomy" id="679936"/>
    <lineage>
        <taxon>Bacteria</taxon>
        <taxon>Bacillati</taxon>
        <taxon>Bacillota</taxon>
        <taxon>Clostridia</taxon>
        <taxon>Eubacteriales</taxon>
        <taxon>Clostridiales Family XVII. Incertae Sedis</taxon>
        <taxon>Sulfobacillus</taxon>
    </lineage>
</organism>
<dbReference type="GO" id="GO:0046872">
    <property type="term" value="F:metal ion binding"/>
    <property type="evidence" value="ECO:0007669"/>
    <property type="project" value="UniProtKB-UniRule"/>
</dbReference>
<keyword evidence="13" id="KW-0560">Oxidoreductase</keyword>
<dbReference type="InterPro" id="IPR002585">
    <property type="entry name" value="Cyt-d_ubiquinol_oxidase_su_1"/>
</dbReference>
<keyword evidence="10 12" id="KW-0408">Iron</keyword>
<feature type="transmembrane region" description="Helical" evidence="12">
    <location>
        <begin position="91"/>
        <end position="115"/>
    </location>
</feature>
<evidence type="ECO:0000256" key="5">
    <source>
        <dbReference type="ARBA" id="ARBA00022617"/>
    </source>
</evidence>
<evidence type="ECO:0000256" key="9">
    <source>
        <dbReference type="ARBA" id="ARBA00022989"/>
    </source>
</evidence>
<keyword evidence="8 12" id="KW-0249">Electron transport</keyword>
<feature type="transmembrane region" description="Helical" evidence="12">
    <location>
        <begin position="363"/>
        <end position="384"/>
    </location>
</feature>
<reference evidence="13 14" key="2">
    <citation type="journal article" date="2012" name="Stand. Genomic Sci.">
        <title>Complete genome sequence of the moderately thermophilic mineral-sulfide-oxidizing firmicute Sulfobacillus acidophilus type strain (NAL(T)).</title>
        <authorList>
            <person name="Anderson I."/>
            <person name="Chertkov O."/>
            <person name="Chen A."/>
            <person name="Saunders E."/>
            <person name="Lapidus A."/>
            <person name="Nolan M."/>
            <person name="Lucas S."/>
            <person name="Hammon N."/>
            <person name="Deshpande S."/>
            <person name="Cheng J.F."/>
            <person name="Han C."/>
            <person name="Tapia R."/>
            <person name="Goodwin L.A."/>
            <person name="Pitluck S."/>
            <person name="Liolios K."/>
            <person name="Pagani I."/>
            <person name="Ivanova N."/>
            <person name="Mikhailova N."/>
            <person name="Pati A."/>
            <person name="Palaniappan K."/>
            <person name="Land M."/>
            <person name="Pan C."/>
            <person name="Rohde M."/>
            <person name="Pukall R."/>
            <person name="Goker M."/>
            <person name="Detter J.C."/>
            <person name="Woyke T."/>
            <person name="Bristow J."/>
            <person name="Eisen J.A."/>
            <person name="Markowitz V."/>
            <person name="Hugenholtz P."/>
            <person name="Kyrpides N.C."/>
            <person name="Klenk H.P."/>
            <person name="Mavromatis K."/>
        </authorList>
    </citation>
    <scope>NUCLEOTIDE SEQUENCE [LARGE SCALE GENOMIC DNA]</scope>
    <source>
        <strain evidence="14">ATCC 700253 / DSM 10332 / NAL</strain>
    </source>
</reference>
<feature type="transmembrane region" description="Helical" evidence="12">
    <location>
        <begin position="413"/>
        <end position="436"/>
    </location>
</feature>
<evidence type="ECO:0000313" key="14">
    <source>
        <dbReference type="Proteomes" id="UP000005439"/>
    </source>
</evidence>
<dbReference type="Proteomes" id="UP000005439">
    <property type="component" value="Chromosome"/>
</dbReference>
<name>G8TWG0_SULAD</name>
<keyword evidence="14" id="KW-1185">Reference proteome</keyword>